<keyword evidence="1 3" id="KW-0853">WD repeat</keyword>
<dbReference type="AlphaFoldDB" id="A0A9W9DMA1"/>
<reference evidence="4" key="1">
    <citation type="submission" date="2022-08" db="EMBL/GenBank/DDBJ databases">
        <authorList>
            <consortium name="DOE Joint Genome Institute"/>
            <person name="Min B."/>
            <person name="Riley R."/>
            <person name="Sierra-Patev S."/>
            <person name="Naranjo-Ortiz M."/>
            <person name="Looney B."/>
            <person name="Konkel Z."/>
            <person name="Slot J.C."/>
            <person name="Sakamoto Y."/>
            <person name="Steenwyk J.L."/>
            <person name="Rokas A."/>
            <person name="Carro J."/>
            <person name="Camarero S."/>
            <person name="Ferreira P."/>
            <person name="Molpeceres G."/>
            <person name="Ruiz-Duenas F.J."/>
            <person name="Serrano A."/>
            <person name="Henrissat B."/>
            <person name="Drula E."/>
            <person name="Hughes K.W."/>
            <person name="Mata J.L."/>
            <person name="Ishikawa N.K."/>
            <person name="Vargas-Isla R."/>
            <person name="Ushijima S."/>
            <person name="Smith C.A."/>
            <person name="Ahrendt S."/>
            <person name="Andreopoulos W."/>
            <person name="He G."/>
            <person name="Labutti K."/>
            <person name="Lipzen A."/>
            <person name="Ng V."/>
            <person name="Sandor L."/>
            <person name="Barry K."/>
            <person name="Martinez A.T."/>
            <person name="Xiao Y."/>
            <person name="Gibbons J.G."/>
            <person name="Terashima K."/>
            <person name="Hibbett D.S."/>
            <person name="Grigoriev I.V."/>
        </authorList>
    </citation>
    <scope>NUCLEOTIDE SEQUENCE</scope>
    <source>
        <strain evidence="4">Sp2 HRB7682 ss15</strain>
    </source>
</reference>
<dbReference type="SUPFAM" id="SSF50978">
    <property type="entry name" value="WD40 repeat-like"/>
    <property type="match status" value="1"/>
</dbReference>
<sequence>MPYENQTVLQGPQIAVTSLAFSAKVGLLAAAGPGGANVWDLQTRQSIPLTSQQAGAPQPETTVYLAAAWSYFMEISGHILLLGSWDGSVQLWDYMSERSMLESIRKPVYHTSSVQVVSLDVFQQEVPAEDRAQLVASFLDRSVVMWTLSAQGELKKKFSIALEDGFLAQTVRFDTTTGNIYAFAMQGGKMGCALVYDVETGKVDQSLKYHLGGLVQAVATASTSDHFLVAIAGSNGRQASNVVLWQKKRPSPSILRSTLSKKSDPDVLYIPLNKNTFDDLHLFSATLCTTVSIVATYVMSGGSAMAATAIEEPLSTATVVPEVTPDLAEILRVMLAIALLFVFKATMSPSSLFQGER</sequence>
<dbReference type="EMBL" id="JANVFS010000018">
    <property type="protein sequence ID" value="KAJ4477638.1"/>
    <property type="molecule type" value="Genomic_DNA"/>
</dbReference>
<organism evidence="4 5">
    <name type="scientific">Lentinula lateritia</name>
    <dbReference type="NCBI Taxonomy" id="40482"/>
    <lineage>
        <taxon>Eukaryota</taxon>
        <taxon>Fungi</taxon>
        <taxon>Dikarya</taxon>
        <taxon>Basidiomycota</taxon>
        <taxon>Agaricomycotina</taxon>
        <taxon>Agaricomycetes</taxon>
        <taxon>Agaricomycetidae</taxon>
        <taxon>Agaricales</taxon>
        <taxon>Marasmiineae</taxon>
        <taxon>Omphalotaceae</taxon>
        <taxon>Lentinula</taxon>
    </lineage>
</organism>
<dbReference type="InterPro" id="IPR001680">
    <property type="entry name" value="WD40_rpt"/>
</dbReference>
<reference evidence="4" key="2">
    <citation type="journal article" date="2023" name="Proc. Natl. Acad. Sci. U.S.A.">
        <title>A global phylogenomic analysis of the shiitake genus Lentinula.</title>
        <authorList>
            <person name="Sierra-Patev S."/>
            <person name="Min B."/>
            <person name="Naranjo-Ortiz M."/>
            <person name="Looney B."/>
            <person name="Konkel Z."/>
            <person name="Slot J.C."/>
            <person name="Sakamoto Y."/>
            <person name="Steenwyk J.L."/>
            <person name="Rokas A."/>
            <person name="Carro J."/>
            <person name="Camarero S."/>
            <person name="Ferreira P."/>
            <person name="Molpeceres G."/>
            <person name="Ruiz-Duenas F.J."/>
            <person name="Serrano A."/>
            <person name="Henrissat B."/>
            <person name="Drula E."/>
            <person name="Hughes K.W."/>
            <person name="Mata J.L."/>
            <person name="Ishikawa N.K."/>
            <person name="Vargas-Isla R."/>
            <person name="Ushijima S."/>
            <person name="Smith C.A."/>
            <person name="Donoghue J."/>
            <person name="Ahrendt S."/>
            <person name="Andreopoulos W."/>
            <person name="He G."/>
            <person name="LaButti K."/>
            <person name="Lipzen A."/>
            <person name="Ng V."/>
            <person name="Riley R."/>
            <person name="Sandor L."/>
            <person name="Barry K."/>
            <person name="Martinez A.T."/>
            <person name="Xiao Y."/>
            <person name="Gibbons J.G."/>
            <person name="Terashima K."/>
            <person name="Grigoriev I.V."/>
            <person name="Hibbett D."/>
        </authorList>
    </citation>
    <scope>NUCLEOTIDE SEQUENCE</scope>
    <source>
        <strain evidence="4">Sp2 HRB7682 ss15</strain>
    </source>
</reference>
<name>A0A9W9DMA1_9AGAR</name>
<dbReference type="InterPro" id="IPR036322">
    <property type="entry name" value="WD40_repeat_dom_sf"/>
</dbReference>
<evidence type="ECO:0000313" key="4">
    <source>
        <dbReference type="EMBL" id="KAJ4477638.1"/>
    </source>
</evidence>
<accession>A0A9W9DMA1</accession>
<feature type="repeat" description="WD" evidence="3">
    <location>
        <begin position="76"/>
        <end position="102"/>
    </location>
</feature>
<evidence type="ECO:0000256" key="3">
    <source>
        <dbReference type="PROSITE-ProRule" id="PRU00221"/>
    </source>
</evidence>
<keyword evidence="2" id="KW-0677">Repeat</keyword>
<evidence type="ECO:0000256" key="2">
    <source>
        <dbReference type="ARBA" id="ARBA00022737"/>
    </source>
</evidence>
<dbReference type="PANTHER" id="PTHR22847:SF637">
    <property type="entry name" value="WD REPEAT DOMAIN 5B"/>
    <property type="match status" value="1"/>
</dbReference>
<dbReference type="GO" id="GO:1990234">
    <property type="term" value="C:transferase complex"/>
    <property type="evidence" value="ECO:0007669"/>
    <property type="project" value="UniProtKB-ARBA"/>
</dbReference>
<dbReference type="Gene3D" id="2.130.10.10">
    <property type="entry name" value="YVTN repeat-like/Quinoprotein amine dehydrogenase"/>
    <property type="match status" value="1"/>
</dbReference>
<dbReference type="PROSITE" id="PS50082">
    <property type="entry name" value="WD_REPEATS_2"/>
    <property type="match status" value="1"/>
</dbReference>
<comment type="caution">
    <text evidence="4">The sequence shown here is derived from an EMBL/GenBank/DDBJ whole genome shotgun (WGS) entry which is preliminary data.</text>
</comment>
<protein>
    <submittedName>
        <fullName evidence="4">WD40-repeat-containing domain protein</fullName>
    </submittedName>
</protein>
<proteinExistence type="predicted"/>
<evidence type="ECO:0000256" key="1">
    <source>
        <dbReference type="ARBA" id="ARBA00022574"/>
    </source>
</evidence>
<dbReference type="InterPro" id="IPR015943">
    <property type="entry name" value="WD40/YVTN_repeat-like_dom_sf"/>
</dbReference>
<evidence type="ECO:0000313" key="5">
    <source>
        <dbReference type="Proteomes" id="UP001150238"/>
    </source>
</evidence>
<gene>
    <name evidence="4" type="ORF">C8J55DRAFT_489653</name>
</gene>
<dbReference type="PANTHER" id="PTHR22847">
    <property type="entry name" value="WD40 REPEAT PROTEIN"/>
    <property type="match status" value="1"/>
</dbReference>
<dbReference type="Proteomes" id="UP001150238">
    <property type="component" value="Unassembled WGS sequence"/>
</dbReference>